<dbReference type="SUPFAM" id="SSF53187">
    <property type="entry name" value="Zn-dependent exopeptidases"/>
    <property type="match status" value="1"/>
</dbReference>
<evidence type="ECO:0008006" key="2">
    <source>
        <dbReference type="Google" id="ProtNLM"/>
    </source>
</evidence>
<reference evidence="1" key="1">
    <citation type="journal article" date="2014" name="Front. Microbiol.">
        <title>High frequency of phylogenetically diverse reductive dehalogenase-homologous genes in deep subseafloor sedimentary metagenomes.</title>
        <authorList>
            <person name="Kawai M."/>
            <person name="Futagami T."/>
            <person name="Toyoda A."/>
            <person name="Takaki Y."/>
            <person name="Nishi S."/>
            <person name="Hori S."/>
            <person name="Arai W."/>
            <person name="Tsubouchi T."/>
            <person name="Morono Y."/>
            <person name="Uchiyama I."/>
            <person name="Ito T."/>
            <person name="Fujiyama A."/>
            <person name="Inagaki F."/>
            <person name="Takami H."/>
        </authorList>
    </citation>
    <scope>NUCLEOTIDE SEQUENCE</scope>
    <source>
        <strain evidence="1">Expedition CK06-06</strain>
    </source>
</reference>
<accession>X1VVG9</accession>
<dbReference type="Gene3D" id="3.40.630.10">
    <property type="entry name" value="Zn peptidases"/>
    <property type="match status" value="1"/>
</dbReference>
<evidence type="ECO:0000313" key="1">
    <source>
        <dbReference type="EMBL" id="GAJ21976.1"/>
    </source>
</evidence>
<feature type="non-terminal residue" evidence="1">
    <location>
        <position position="1"/>
    </location>
</feature>
<feature type="non-terminal residue" evidence="1">
    <location>
        <position position="221"/>
    </location>
</feature>
<comment type="caution">
    <text evidence="1">The sequence shown here is derived from an EMBL/GenBank/DDBJ whole genome shotgun (WGS) entry which is preliminary data.</text>
</comment>
<protein>
    <recommendedName>
        <fullName evidence="2">Peptidase M14 carboxypeptidase A domain-containing protein</fullName>
    </recommendedName>
</protein>
<proteinExistence type="predicted"/>
<sequence length="221" mass="24414">GLANLISIMDTGYDLREREQTELRELGLRCRLLIIPDGNPDGTARLEPRALQGMGLDDLRFWGQGTWSDDTFCGWPQSKKQHPMVGENIGFLGCYFNDAGINPMHDEFFEPMGPEAPAILKVAREEGVDLAVSLHSHASRPALLRPAYVTMEKQEDVRKLAVEYYAILNERGLPHGSPFETTSEGGRNPSPFNLTSAMYHVSGASSFTFECPHGLDSTGVC</sequence>
<dbReference type="EMBL" id="BARW01035660">
    <property type="protein sequence ID" value="GAJ21976.1"/>
    <property type="molecule type" value="Genomic_DNA"/>
</dbReference>
<name>X1VVG9_9ZZZZ</name>
<dbReference type="AlphaFoldDB" id="X1VVG9"/>
<gene>
    <name evidence="1" type="ORF">S12H4_55570</name>
</gene>
<organism evidence="1">
    <name type="scientific">marine sediment metagenome</name>
    <dbReference type="NCBI Taxonomy" id="412755"/>
    <lineage>
        <taxon>unclassified sequences</taxon>
        <taxon>metagenomes</taxon>
        <taxon>ecological metagenomes</taxon>
    </lineage>
</organism>